<evidence type="ECO:0000313" key="2">
    <source>
        <dbReference type="Proteomes" id="UP001055439"/>
    </source>
</evidence>
<organism evidence="1 2">
    <name type="scientific">Musa troglodytarum</name>
    <name type="common">fe'i banana</name>
    <dbReference type="NCBI Taxonomy" id="320322"/>
    <lineage>
        <taxon>Eukaryota</taxon>
        <taxon>Viridiplantae</taxon>
        <taxon>Streptophyta</taxon>
        <taxon>Embryophyta</taxon>
        <taxon>Tracheophyta</taxon>
        <taxon>Spermatophyta</taxon>
        <taxon>Magnoliopsida</taxon>
        <taxon>Liliopsida</taxon>
        <taxon>Zingiberales</taxon>
        <taxon>Musaceae</taxon>
        <taxon>Musa</taxon>
    </lineage>
</organism>
<keyword evidence="2" id="KW-1185">Reference proteome</keyword>
<accession>A0A9E7KD73</accession>
<reference evidence="1" key="1">
    <citation type="submission" date="2022-05" db="EMBL/GenBank/DDBJ databases">
        <title>The Musa troglodytarum L. genome provides insights into the mechanism of non-climacteric behaviour and enrichment of carotenoids.</title>
        <authorList>
            <person name="Wang J."/>
        </authorList>
    </citation>
    <scope>NUCLEOTIDE SEQUENCE</scope>
    <source>
        <tissue evidence="1">Leaf</tissue>
    </source>
</reference>
<name>A0A9E7KD73_9LILI</name>
<gene>
    <name evidence="1" type="ORF">MUK42_34196</name>
</gene>
<sequence>MVKSVPFWHDSLIIGESSHSSPTRSRFWLAPVANAWIGTLRSPHWFLSPPFPTCFLGSLSVSVLAPALGFVLRSESEHLMVGDGYFWDGSVDM</sequence>
<evidence type="ECO:0000313" key="1">
    <source>
        <dbReference type="EMBL" id="URE13537.1"/>
    </source>
</evidence>
<dbReference type="Proteomes" id="UP001055439">
    <property type="component" value="Chromosome 6"/>
</dbReference>
<protein>
    <submittedName>
        <fullName evidence="1">Uncharacterized protein</fullName>
    </submittedName>
</protein>
<dbReference type="EMBL" id="CP097508">
    <property type="protein sequence ID" value="URE13537.1"/>
    <property type="molecule type" value="Genomic_DNA"/>
</dbReference>
<proteinExistence type="predicted"/>
<dbReference type="AlphaFoldDB" id="A0A9E7KD73"/>